<gene>
    <name evidence="9" type="primary">purQ/purL</name>
    <name evidence="9" type="ORF">T23_20340</name>
</gene>
<protein>
    <submittedName>
        <fullName evidence="9">Phosphoribosylformylglycinamidine synthase</fullName>
    </submittedName>
</protein>
<evidence type="ECO:0000256" key="3">
    <source>
        <dbReference type="ARBA" id="ARBA00022741"/>
    </source>
</evidence>
<evidence type="ECO:0000256" key="1">
    <source>
        <dbReference type="ARBA" id="ARBA00022598"/>
    </source>
</evidence>
<evidence type="ECO:0000313" key="9">
    <source>
        <dbReference type="EMBL" id="BEH91932.1"/>
    </source>
</evidence>
<evidence type="ECO:0000256" key="4">
    <source>
        <dbReference type="ARBA" id="ARBA00022755"/>
    </source>
</evidence>
<sequence length="1235" mass="137872">MSQYRVYVEKKESYATEAMSLAHELNENLHLALKNVRIVNVYDVFNINDQQLEVTKQNVLSEKVTDVVSETLDLENKVYFAVEFLPGQYDQRADSAMQCIQLLTGNDEVRVKSGKVILLDEDTSNEDLEKIKHYYINPIEMREKDMDSPLKLDESVEIEDVQIHLGFIDYNDEQLDQFLHEHNMAMTLDDIKLIQAYFCRKEHRNPTETELKVLDTYWSDHCRHTTFETVLQNVTFESGRFHEILESTYNEYCEMRQRVHHNRKPMTLMDMATISMKEQGRLGLLKDLEVSDEINACSIFIDVDVDGVIEPWLLMFKNETHNHPTEIEPFGGASTCIGGAIRDPLSGRSYVYQAMRISGGANILETIEETMEGKLPQQVISKRSADGNSSYGNQIGLATTFVREIYHEGYKAKHMEVGAVVGAVKASDVRREKPQAGDIIVLLGGRTGRDGIGGATGSSKAHTKTSIQTASSEVQKGNAPTERKIQRLFRNGEVTRLIKKCNDFGAGGVCVAIGELADGLEIDLNKVPVKYEGLNGTELAVSESQERMAVLIDPKDLDTFIGFATEENLEATVVAKVTDTNRLVMYWNDKVIVNLSREFLDTNGARQYMDVKVVTPKEEDPFASKIEGETIKEKFLNNLRQPNVASLQGMVEMFDATIGGTSVLMPYGGKYQLTETEGSVHKIPLRHGVTNTVSMLTHGYNPDITTWSPFHGAAYAVIESIARIIALGGKWQGIRFSFQEYFRRLGQDPENWGQPFAALLGSIYVQQGFNLPAIGGKDSMSGSFGDLHVPPTLISFAVQTEKASKVLSPEFKEVDNYIYLIKHNPTKDLMPNIEQLKENYNFIYDMVTLGHIKSAFSIKQGGIAEAIAKMSFGNKIGASIKTGYDLFNIDFGSIIVETDRPLLFEHAHLLGKTTKDPLIIVNQEVLTIDECLAAWQGKFEHVYPIASSSSEKMVQTVDYTNRHIKTSPLGATPQVFLPVFPGTNCEYDTARAFERAGAQTIIDVFGNQNHQDIESSIERMVKHIDQSQILMLSGGFSAGDEPDGSGKFITSVLMNERIRESVEGLLERDGLILGICNGFQALIKSGLLPYGKFNQVTEDSPTLVKNDINRHLSKIVRTRIASNKSPWLSQTEVGAIHNVAISHGEGKFVANDKMIKQLIENGQIATQYIDLNNQATMDGIYNPNGSIMAIEGITSPDGRILGKMGHSERMGDQIFKNVPGDYDQLIFESGVKYFK</sequence>
<dbReference type="SUPFAM" id="SSF56042">
    <property type="entry name" value="PurM C-terminal domain-like"/>
    <property type="match status" value="2"/>
</dbReference>
<dbReference type="InterPro" id="IPR010918">
    <property type="entry name" value="PurM-like_C_dom"/>
</dbReference>
<evidence type="ECO:0000259" key="8">
    <source>
        <dbReference type="Pfam" id="PF18072"/>
    </source>
</evidence>
<feature type="domain" description="Phosphoribosylformylglycinamidine synthase linker" evidence="8">
    <location>
        <begin position="179"/>
        <end position="224"/>
    </location>
</feature>
<dbReference type="InterPro" id="IPR029062">
    <property type="entry name" value="Class_I_gatase-like"/>
</dbReference>
<reference evidence="9" key="1">
    <citation type="journal article" date="2024" name="Int. J. Syst. Evol. Microbiol.">
        <title>Turicibacter faecis sp. nov., isolated from faeces of heart failure mouse model.</title>
        <authorList>
            <person name="Imamura Y."/>
            <person name="Motooka D."/>
            <person name="Nakajima Y."/>
            <person name="Ito S."/>
            <person name="Kitakaze M."/>
            <person name="Iida T."/>
            <person name="Nakamura S."/>
        </authorList>
    </citation>
    <scope>NUCLEOTIDE SEQUENCE</scope>
    <source>
        <strain evidence="9">TC023</strain>
    </source>
</reference>
<evidence type="ECO:0000256" key="5">
    <source>
        <dbReference type="ARBA" id="ARBA00022840"/>
    </source>
</evidence>
<evidence type="ECO:0000256" key="2">
    <source>
        <dbReference type="ARBA" id="ARBA00022723"/>
    </source>
</evidence>
<dbReference type="InterPro" id="IPR010141">
    <property type="entry name" value="FGAM_synthase"/>
</dbReference>
<keyword evidence="6" id="KW-0460">Magnesium</keyword>
<feature type="domain" description="PurM-like C-terminal" evidence="7">
    <location>
        <begin position="435"/>
        <end position="587"/>
    </location>
</feature>
<dbReference type="PANTHER" id="PTHR10099">
    <property type="entry name" value="PHOSPHORIBOSYLFORMYLGLYCINAMIDINE SYNTHASE"/>
    <property type="match status" value="1"/>
</dbReference>
<dbReference type="InterPro" id="IPR036921">
    <property type="entry name" value="PurM-like_N_sf"/>
</dbReference>
<dbReference type="InterPro" id="IPR036676">
    <property type="entry name" value="PurM-like_C_sf"/>
</dbReference>
<keyword evidence="10" id="KW-1185">Reference proteome</keyword>
<dbReference type="NCBIfam" id="TIGR01857">
    <property type="entry name" value="FGAM-synthase"/>
    <property type="match status" value="1"/>
</dbReference>
<dbReference type="CDD" id="cd02203">
    <property type="entry name" value="PurL_repeat1"/>
    <property type="match status" value="1"/>
</dbReference>
<evidence type="ECO:0000259" key="7">
    <source>
        <dbReference type="Pfam" id="PF02769"/>
    </source>
</evidence>
<accession>A0ABN6ZKP0</accession>
<dbReference type="SUPFAM" id="SSF52317">
    <property type="entry name" value="Class I glutamine amidotransferase-like"/>
    <property type="match status" value="1"/>
</dbReference>
<dbReference type="Gene3D" id="3.40.50.880">
    <property type="match status" value="1"/>
</dbReference>
<dbReference type="Pfam" id="PF18072">
    <property type="entry name" value="FGAR-AT_linker"/>
    <property type="match status" value="1"/>
</dbReference>
<dbReference type="SUPFAM" id="SSF55326">
    <property type="entry name" value="PurM N-terminal domain-like"/>
    <property type="match status" value="2"/>
</dbReference>
<dbReference type="Proteomes" id="UP001432099">
    <property type="component" value="Chromosome"/>
</dbReference>
<dbReference type="InterPro" id="IPR041609">
    <property type="entry name" value="PurL_linker"/>
</dbReference>
<proteinExistence type="predicted"/>
<dbReference type="CDD" id="cd02204">
    <property type="entry name" value="PurL_repeat2"/>
    <property type="match status" value="1"/>
</dbReference>
<keyword evidence="2" id="KW-0479">Metal-binding</keyword>
<dbReference type="Pfam" id="PF02769">
    <property type="entry name" value="AIRS_C"/>
    <property type="match status" value="1"/>
</dbReference>
<dbReference type="Gene3D" id="3.90.650.10">
    <property type="entry name" value="PurM-like C-terminal domain"/>
    <property type="match status" value="2"/>
</dbReference>
<keyword evidence="3" id="KW-0547">Nucleotide-binding</keyword>
<dbReference type="PANTHER" id="PTHR10099:SF1">
    <property type="entry name" value="PHOSPHORIBOSYLFORMYLGLYCINAMIDINE SYNTHASE"/>
    <property type="match status" value="1"/>
</dbReference>
<keyword evidence="1" id="KW-0436">Ligase</keyword>
<dbReference type="Gene3D" id="3.30.1330.10">
    <property type="entry name" value="PurM-like, N-terminal domain"/>
    <property type="match status" value="2"/>
</dbReference>
<organism evidence="9 10">
    <name type="scientific">Turicibacter faecis</name>
    <dbReference type="NCBI Taxonomy" id="2963365"/>
    <lineage>
        <taxon>Bacteria</taxon>
        <taxon>Bacillati</taxon>
        <taxon>Bacillota</taxon>
        <taxon>Erysipelotrichia</taxon>
        <taxon>Erysipelotrichales</taxon>
        <taxon>Turicibacteraceae</taxon>
        <taxon>Turicibacter</taxon>
    </lineage>
</organism>
<keyword evidence="4" id="KW-0658">Purine biosynthesis</keyword>
<name>A0ABN6ZKP0_9FIRM</name>
<evidence type="ECO:0000256" key="6">
    <source>
        <dbReference type="ARBA" id="ARBA00022842"/>
    </source>
</evidence>
<dbReference type="RefSeq" id="WP_338617631.1">
    <property type="nucleotide sequence ID" value="NZ_AP028127.1"/>
</dbReference>
<dbReference type="EMBL" id="AP028127">
    <property type="protein sequence ID" value="BEH91932.1"/>
    <property type="molecule type" value="Genomic_DNA"/>
</dbReference>
<dbReference type="SMART" id="SM01211">
    <property type="entry name" value="GATase_5"/>
    <property type="match status" value="1"/>
</dbReference>
<keyword evidence="5" id="KW-0067">ATP-binding</keyword>
<dbReference type="Pfam" id="PF13507">
    <property type="entry name" value="GATase_5"/>
    <property type="match status" value="1"/>
</dbReference>
<evidence type="ECO:0000313" key="10">
    <source>
        <dbReference type="Proteomes" id="UP001432099"/>
    </source>
</evidence>